<evidence type="ECO:0000259" key="5">
    <source>
        <dbReference type="Pfam" id="PF25137"/>
    </source>
</evidence>
<evidence type="ECO:0000256" key="3">
    <source>
        <dbReference type="ARBA" id="ARBA00023002"/>
    </source>
</evidence>
<dbReference type="Gene3D" id="3.40.50.1970">
    <property type="match status" value="1"/>
</dbReference>
<reference evidence="6" key="2">
    <citation type="submission" date="2021-04" db="EMBL/GenBank/DDBJ databases">
        <authorList>
            <person name="Gilroy R."/>
        </authorList>
    </citation>
    <scope>NUCLEOTIDE SEQUENCE</scope>
    <source>
        <strain evidence="6">687</strain>
    </source>
</reference>
<dbReference type="InterPro" id="IPR001670">
    <property type="entry name" value="ADH_Fe/GldA"/>
</dbReference>
<dbReference type="Pfam" id="PF00465">
    <property type="entry name" value="Fe-ADH"/>
    <property type="match status" value="1"/>
</dbReference>
<sequence length="398" mass="44346">MDNFEFYRRTRIKFGRNSENEVGQLIKYSSGRRVLIITGQHSAQKTGLIEKIKRSLDRAGLEFKELSGVQSNPLIDKVRQGIKLCRDHSVDFVLAVGGGSVIDTGKAIAAGVFYEGDVWEIFIKRRNLYRALPIGVVLTNPGSGSECSTNAVLSEIEDGVRHKVDVSYDCFAPAFAILNPELTFSLDLRLTALGCADMFTQVLEYYFTNTSGVDLSDRLAEGMMQSIIKQSMELARDLNSYDARANLMWASTMAHHDFLGSGRQRDGASHKLEYQLSALYDTPHGAGLAVIVPAWMTYVTHHNVMRMAQFGHRVMGVPMNFHQPLETAKAGIAQLRLYFKRIGLPQNFAALGVRSADIERLLNNLSYDEEGTIGSYVKLNRSACEAIYYLAATYSEQN</sequence>
<evidence type="ECO:0000313" key="7">
    <source>
        <dbReference type="Proteomes" id="UP000824150"/>
    </source>
</evidence>
<name>A0A9E2KLR7_9GAMM</name>
<evidence type="ECO:0000256" key="2">
    <source>
        <dbReference type="ARBA" id="ARBA00007358"/>
    </source>
</evidence>
<accession>A0A9E2KLR7</accession>
<dbReference type="Gene3D" id="1.20.1090.10">
    <property type="entry name" value="Dehydroquinate synthase-like - alpha domain"/>
    <property type="match status" value="1"/>
</dbReference>
<reference evidence="6" key="1">
    <citation type="journal article" date="2021" name="PeerJ">
        <title>Extensive microbial diversity within the chicken gut microbiome revealed by metagenomics and culture.</title>
        <authorList>
            <person name="Gilroy R."/>
            <person name="Ravi A."/>
            <person name="Getino M."/>
            <person name="Pursley I."/>
            <person name="Horton D.L."/>
            <person name="Alikhan N.F."/>
            <person name="Baker D."/>
            <person name="Gharbi K."/>
            <person name="Hall N."/>
            <person name="Watson M."/>
            <person name="Adriaenssens E.M."/>
            <person name="Foster-Nyarko E."/>
            <person name="Jarju S."/>
            <person name="Secka A."/>
            <person name="Antonio M."/>
            <person name="Oren A."/>
            <person name="Chaudhuri R.R."/>
            <person name="La Ragione R."/>
            <person name="Hildebrand F."/>
            <person name="Pallen M.J."/>
        </authorList>
    </citation>
    <scope>NUCLEOTIDE SEQUENCE</scope>
    <source>
        <strain evidence="6">687</strain>
    </source>
</reference>
<feature type="domain" description="Fe-containing alcohol dehydrogenase-like C-terminal" evidence="5">
    <location>
        <begin position="191"/>
        <end position="388"/>
    </location>
</feature>
<dbReference type="SUPFAM" id="SSF56796">
    <property type="entry name" value="Dehydroquinate synthase-like"/>
    <property type="match status" value="1"/>
</dbReference>
<dbReference type="AlphaFoldDB" id="A0A9E2KLR7"/>
<dbReference type="GO" id="GO:1990002">
    <property type="term" value="F:methylglyoxal reductase (NADPH) (acetol producing) activity"/>
    <property type="evidence" value="ECO:0007669"/>
    <property type="project" value="TreeGrafter"/>
</dbReference>
<gene>
    <name evidence="6" type="ORF">IAA31_01305</name>
</gene>
<dbReference type="PANTHER" id="PTHR43633:SF1">
    <property type="entry name" value="ALCOHOL DEHYDROGENASE YQHD"/>
    <property type="match status" value="1"/>
</dbReference>
<dbReference type="GO" id="GO:1990362">
    <property type="term" value="F:butanol dehydrogenase (NAD+) activity"/>
    <property type="evidence" value="ECO:0007669"/>
    <property type="project" value="InterPro"/>
</dbReference>
<dbReference type="EMBL" id="JAHLFG010000015">
    <property type="protein sequence ID" value="MBU3826121.1"/>
    <property type="molecule type" value="Genomic_DNA"/>
</dbReference>
<dbReference type="CDD" id="cd08187">
    <property type="entry name" value="BDH"/>
    <property type="match status" value="1"/>
</dbReference>
<comment type="cofactor">
    <cofactor evidence="1">
        <name>Fe cation</name>
        <dbReference type="ChEBI" id="CHEBI:24875"/>
    </cofactor>
</comment>
<evidence type="ECO:0000259" key="4">
    <source>
        <dbReference type="Pfam" id="PF00465"/>
    </source>
</evidence>
<comment type="similarity">
    <text evidence="2">Belongs to the iron-containing alcohol dehydrogenase family.</text>
</comment>
<evidence type="ECO:0000256" key="1">
    <source>
        <dbReference type="ARBA" id="ARBA00001962"/>
    </source>
</evidence>
<keyword evidence="3" id="KW-0560">Oxidoreductase</keyword>
<proteinExistence type="inferred from homology"/>
<dbReference type="GO" id="GO:0005829">
    <property type="term" value="C:cytosol"/>
    <property type="evidence" value="ECO:0007669"/>
    <property type="project" value="TreeGrafter"/>
</dbReference>
<feature type="domain" description="Alcohol dehydrogenase iron-type/glycerol dehydrogenase GldA" evidence="4">
    <location>
        <begin position="10"/>
        <end position="180"/>
    </location>
</feature>
<evidence type="ECO:0000313" key="6">
    <source>
        <dbReference type="EMBL" id="MBU3826121.1"/>
    </source>
</evidence>
<dbReference type="FunFam" id="3.40.50.1970:FF:000003">
    <property type="entry name" value="Alcohol dehydrogenase, iron-containing"/>
    <property type="match status" value="1"/>
</dbReference>
<dbReference type="PROSITE" id="PS00060">
    <property type="entry name" value="ADH_IRON_2"/>
    <property type="match status" value="1"/>
</dbReference>
<dbReference type="Proteomes" id="UP000824150">
    <property type="component" value="Unassembled WGS sequence"/>
</dbReference>
<dbReference type="InterPro" id="IPR044731">
    <property type="entry name" value="BDH-like"/>
</dbReference>
<dbReference type="InterPro" id="IPR056798">
    <property type="entry name" value="ADH_Fe_C"/>
</dbReference>
<dbReference type="Pfam" id="PF25137">
    <property type="entry name" value="ADH_Fe_C"/>
    <property type="match status" value="1"/>
</dbReference>
<organism evidence="6 7">
    <name type="scientific">Candidatus Anaerobiospirillum merdipullorum</name>
    <dbReference type="NCBI Taxonomy" id="2838450"/>
    <lineage>
        <taxon>Bacteria</taxon>
        <taxon>Pseudomonadati</taxon>
        <taxon>Pseudomonadota</taxon>
        <taxon>Gammaproteobacteria</taxon>
        <taxon>Aeromonadales</taxon>
        <taxon>Succinivibrionaceae</taxon>
        <taxon>Anaerobiospirillum</taxon>
    </lineage>
</organism>
<dbReference type="GO" id="GO:0008106">
    <property type="term" value="F:alcohol dehydrogenase (NADP+) activity"/>
    <property type="evidence" value="ECO:0007669"/>
    <property type="project" value="TreeGrafter"/>
</dbReference>
<protein>
    <submittedName>
        <fullName evidence="6">Iron-containing alcohol dehydrogenase</fullName>
    </submittedName>
</protein>
<dbReference type="GO" id="GO:0046872">
    <property type="term" value="F:metal ion binding"/>
    <property type="evidence" value="ECO:0007669"/>
    <property type="project" value="InterPro"/>
</dbReference>
<comment type="caution">
    <text evidence="6">The sequence shown here is derived from an EMBL/GenBank/DDBJ whole genome shotgun (WGS) entry which is preliminary data.</text>
</comment>
<dbReference type="PANTHER" id="PTHR43633">
    <property type="entry name" value="ALCOHOL DEHYDROGENASE YQHD"/>
    <property type="match status" value="1"/>
</dbReference>
<dbReference type="InterPro" id="IPR018211">
    <property type="entry name" value="ADH_Fe_CS"/>
</dbReference>